<protein>
    <submittedName>
        <fullName evidence="1">Uncharacterized protein</fullName>
    </submittedName>
</protein>
<evidence type="ECO:0000313" key="1">
    <source>
        <dbReference type="EMBL" id="BDS05262.1"/>
    </source>
</evidence>
<proteinExistence type="predicted"/>
<organism evidence="1">
    <name type="scientific">Oceaniferula spumae</name>
    <dbReference type="NCBI Taxonomy" id="2979115"/>
    <lineage>
        <taxon>Bacteria</taxon>
        <taxon>Pseudomonadati</taxon>
        <taxon>Verrucomicrobiota</taxon>
        <taxon>Verrucomicrobiia</taxon>
        <taxon>Verrucomicrobiales</taxon>
        <taxon>Verrucomicrobiaceae</taxon>
        <taxon>Oceaniferula</taxon>
    </lineage>
</organism>
<name>A0AAT9FH12_9BACT</name>
<dbReference type="KEGG" id="osu:NT6N_03020"/>
<dbReference type="AlphaFoldDB" id="A0AAT9FH12"/>
<sequence>MNDLRLFYTRRLFSTLDKNMGATIWIQAENAKEDEHVDDLSVLCKKMNLLDRACRKLGVRKWSEFQDNSIIAEEFGAEAEPVYSNPAELTLTIEASRTAIEDGLIHLDSSTQERLLEELDIASKVVEECYCSGIRARVKLVP</sequence>
<gene>
    <name evidence="1" type="ORF">NT6N_03020</name>
</gene>
<reference evidence="1" key="1">
    <citation type="submission" date="2024-07" db="EMBL/GenBank/DDBJ databases">
        <title>Complete genome sequence of Verrucomicrobiaceae bacterium NT6N.</title>
        <authorList>
            <person name="Huang C."/>
            <person name="Takami H."/>
            <person name="Hamasaki K."/>
        </authorList>
    </citation>
    <scope>NUCLEOTIDE SEQUENCE</scope>
    <source>
        <strain evidence="1">NT6N</strain>
    </source>
</reference>
<accession>A0AAT9FH12</accession>
<dbReference type="EMBL" id="AP026866">
    <property type="protein sequence ID" value="BDS05262.1"/>
    <property type="molecule type" value="Genomic_DNA"/>
</dbReference>